<dbReference type="EMBL" id="FQZO01000008">
    <property type="protein sequence ID" value="SHJ80103.1"/>
    <property type="molecule type" value="Genomic_DNA"/>
</dbReference>
<sequence>MNIKISEDTAALLIMALNNKGKSAARVAVQGFG</sequence>
<dbReference type="AlphaFoldDB" id="A0A1M6M9X1"/>
<reference evidence="1 2" key="1">
    <citation type="submission" date="2016-11" db="EMBL/GenBank/DDBJ databases">
        <authorList>
            <person name="Jaros S."/>
            <person name="Januszkiewicz K."/>
            <person name="Wedrychowicz H."/>
        </authorList>
    </citation>
    <scope>NUCLEOTIDE SEQUENCE [LARGE SCALE GENOMIC DNA]</scope>
    <source>
        <strain evidence="1 2">DSM 21864</strain>
    </source>
</reference>
<evidence type="ECO:0000313" key="1">
    <source>
        <dbReference type="EMBL" id="SHJ80103.1"/>
    </source>
</evidence>
<protein>
    <submittedName>
        <fullName evidence="1">Uncharacterized protein</fullName>
    </submittedName>
</protein>
<dbReference type="Proteomes" id="UP000184080">
    <property type="component" value="Unassembled WGS sequence"/>
</dbReference>
<proteinExistence type="predicted"/>
<organism evidence="1 2">
    <name type="scientific">Clostridium amylolyticum</name>
    <dbReference type="NCBI Taxonomy" id="1121298"/>
    <lineage>
        <taxon>Bacteria</taxon>
        <taxon>Bacillati</taxon>
        <taxon>Bacillota</taxon>
        <taxon>Clostridia</taxon>
        <taxon>Eubacteriales</taxon>
        <taxon>Clostridiaceae</taxon>
        <taxon>Clostridium</taxon>
    </lineage>
</organism>
<name>A0A1M6M9X1_9CLOT</name>
<gene>
    <name evidence="1" type="ORF">SAMN05444401_3902</name>
</gene>
<accession>A0A1M6M9X1</accession>
<evidence type="ECO:0000313" key="2">
    <source>
        <dbReference type="Proteomes" id="UP000184080"/>
    </source>
</evidence>
<keyword evidence="2" id="KW-1185">Reference proteome</keyword>